<reference evidence="2 3" key="2">
    <citation type="submission" date="2018-03" db="EMBL/GenBank/DDBJ databases">
        <title>The ancient ancestry and fast evolution of plastids.</title>
        <authorList>
            <person name="Moore K.R."/>
            <person name="Magnabosco C."/>
            <person name="Momper L."/>
            <person name="Gold D.A."/>
            <person name="Bosak T."/>
            <person name="Fournier G.P."/>
        </authorList>
    </citation>
    <scope>NUCLEOTIDE SEQUENCE [LARGE SCALE GENOMIC DNA]</scope>
    <source>
        <strain evidence="2 3">ULC18</strain>
    </source>
</reference>
<dbReference type="Pfam" id="PF01957">
    <property type="entry name" value="NfeD"/>
    <property type="match status" value="1"/>
</dbReference>
<dbReference type="OrthoDB" id="531884at2"/>
<protein>
    <recommendedName>
        <fullName evidence="1">NfeD-like C-terminal domain-containing protein</fullName>
    </recommendedName>
</protein>
<comment type="caution">
    <text evidence="2">The sequence shown here is derived from an EMBL/GenBank/DDBJ whole genome shotgun (WGS) entry which is preliminary data.</text>
</comment>
<organism evidence="2 3">
    <name type="scientific">Stenomitos frigidus ULC18</name>
    <dbReference type="NCBI Taxonomy" id="2107698"/>
    <lineage>
        <taxon>Bacteria</taxon>
        <taxon>Bacillati</taxon>
        <taxon>Cyanobacteriota</taxon>
        <taxon>Cyanophyceae</taxon>
        <taxon>Leptolyngbyales</taxon>
        <taxon>Leptolyngbyaceae</taxon>
        <taxon>Stenomitos</taxon>
    </lineage>
</organism>
<name>A0A2T1EAL0_9CYAN</name>
<dbReference type="InterPro" id="IPR012340">
    <property type="entry name" value="NA-bd_OB-fold"/>
</dbReference>
<dbReference type="EMBL" id="PVWK01000058">
    <property type="protein sequence ID" value="PSB29792.1"/>
    <property type="molecule type" value="Genomic_DNA"/>
</dbReference>
<proteinExistence type="predicted"/>
<gene>
    <name evidence="2" type="ORF">C7B82_10570</name>
</gene>
<dbReference type="Proteomes" id="UP000239576">
    <property type="component" value="Unassembled WGS sequence"/>
</dbReference>
<keyword evidence="3" id="KW-1185">Reference proteome</keyword>
<evidence type="ECO:0000313" key="2">
    <source>
        <dbReference type="EMBL" id="PSB29792.1"/>
    </source>
</evidence>
<accession>A0A2T1EAL0</accession>
<evidence type="ECO:0000313" key="3">
    <source>
        <dbReference type="Proteomes" id="UP000239576"/>
    </source>
</evidence>
<sequence length="95" mass="10333">MFSLIAFVKTVIGIEGLTNHQPQVSTCNSTSAIEAIVTRTIAPGRRGQVQCQGSWWTAKSVQGLTLLPGKVVYVISRQNITLYVEPGFINSIQGR</sequence>
<reference evidence="3" key="1">
    <citation type="submission" date="2018-02" db="EMBL/GenBank/DDBJ databases">
        <authorList>
            <person name="Moore K."/>
            <person name="Momper L."/>
        </authorList>
    </citation>
    <scope>NUCLEOTIDE SEQUENCE [LARGE SCALE GENOMIC DNA]</scope>
    <source>
        <strain evidence="3">ULC18</strain>
    </source>
</reference>
<dbReference type="RefSeq" id="WP_106256264.1">
    <property type="nucleotide sequence ID" value="NZ_CAWNSW010000042.1"/>
</dbReference>
<dbReference type="InterPro" id="IPR002810">
    <property type="entry name" value="NfeD-like_C"/>
</dbReference>
<feature type="domain" description="NfeD-like C-terminal" evidence="1">
    <location>
        <begin position="35"/>
        <end position="86"/>
    </location>
</feature>
<dbReference type="Gene3D" id="2.40.50.140">
    <property type="entry name" value="Nucleic acid-binding proteins"/>
    <property type="match status" value="1"/>
</dbReference>
<evidence type="ECO:0000259" key="1">
    <source>
        <dbReference type="Pfam" id="PF01957"/>
    </source>
</evidence>
<dbReference type="AlphaFoldDB" id="A0A2T1EAL0"/>